<evidence type="ECO:0000256" key="7">
    <source>
        <dbReference type="ARBA" id="ARBA00023163"/>
    </source>
</evidence>
<dbReference type="InterPro" id="IPR000232">
    <property type="entry name" value="HSF_DNA-bd"/>
</dbReference>
<evidence type="ECO:0000256" key="10">
    <source>
        <dbReference type="SAM" id="MobiDB-lite"/>
    </source>
</evidence>
<dbReference type="FunFam" id="1.10.10.10:FF:000027">
    <property type="entry name" value="Heat shock transcription factor 1"/>
    <property type="match status" value="1"/>
</dbReference>
<feature type="domain" description="HSF-type DNA-binding" evidence="11">
    <location>
        <begin position="62"/>
        <end position="86"/>
    </location>
</feature>
<dbReference type="SUPFAM" id="SSF46785">
    <property type="entry name" value="Winged helix' DNA-binding domain"/>
    <property type="match status" value="1"/>
</dbReference>
<evidence type="ECO:0000256" key="8">
    <source>
        <dbReference type="ARBA" id="ARBA00023242"/>
    </source>
</evidence>
<dbReference type="SMART" id="SM00415">
    <property type="entry name" value="HSF"/>
    <property type="match status" value="1"/>
</dbReference>
<keyword evidence="6" id="KW-0010">Activator</keyword>
<dbReference type="PROSITE" id="PS00434">
    <property type="entry name" value="HSF_DOMAIN"/>
    <property type="match status" value="1"/>
</dbReference>
<evidence type="ECO:0000256" key="3">
    <source>
        <dbReference type="ARBA" id="ARBA00023015"/>
    </source>
</evidence>
<dbReference type="GO" id="GO:0003700">
    <property type="term" value="F:DNA-binding transcription factor activity"/>
    <property type="evidence" value="ECO:0007669"/>
    <property type="project" value="InterPro"/>
</dbReference>
<evidence type="ECO:0000313" key="12">
    <source>
        <dbReference type="Proteomes" id="UP001652622"/>
    </source>
</evidence>
<name>A0A6P9D741_PANGU</name>
<evidence type="ECO:0000256" key="4">
    <source>
        <dbReference type="ARBA" id="ARBA00023016"/>
    </source>
</evidence>
<protein>
    <submittedName>
        <fullName evidence="13">Heat shock factor protein 3-like isoform X3</fullName>
    </submittedName>
</protein>
<dbReference type="PANTHER" id="PTHR10015">
    <property type="entry name" value="HEAT SHOCK TRANSCRIPTION FACTOR"/>
    <property type="match status" value="1"/>
</dbReference>
<dbReference type="InterPro" id="IPR010542">
    <property type="entry name" value="Vert_HSTF_C"/>
</dbReference>
<evidence type="ECO:0000256" key="1">
    <source>
        <dbReference type="ARBA" id="ARBA00004123"/>
    </source>
</evidence>
<proteinExistence type="inferred from homology"/>
<dbReference type="RefSeq" id="XP_034291079.1">
    <property type="nucleotide sequence ID" value="XM_034435188.2"/>
</dbReference>
<feature type="compositionally biased region" description="Polar residues" evidence="10">
    <location>
        <begin position="415"/>
        <end position="432"/>
    </location>
</feature>
<dbReference type="InterPro" id="IPR036390">
    <property type="entry name" value="WH_DNA-bd_sf"/>
</dbReference>
<dbReference type="GO" id="GO:0005634">
    <property type="term" value="C:nucleus"/>
    <property type="evidence" value="ECO:0007669"/>
    <property type="project" value="UniProtKB-SubCell"/>
</dbReference>
<organism evidence="12 13">
    <name type="scientific">Pantherophis guttatus</name>
    <name type="common">Corn snake</name>
    <name type="synonym">Elaphe guttata</name>
    <dbReference type="NCBI Taxonomy" id="94885"/>
    <lineage>
        <taxon>Eukaryota</taxon>
        <taxon>Metazoa</taxon>
        <taxon>Chordata</taxon>
        <taxon>Craniata</taxon>
        <taxon>Vertebrata</taxon>
        <taxon>Euteleostomi</taxon>
        <taxon>Lepidosauria</taxon>
        <taxon>Squamata</taxon>
        <taxon>Bifurcata</taxon>
        <taxon>Unidentata</taxon>
        <taxon>Episquamata</taxon>
        <taxon>Toxicofera</taxon>
        <taxon>Serpentes</taxon>
        <taxon>Colubroidea</taxon>
        <taxon>Colubridae</taxon>
        <taxon>Colubrinae</taxon>
        <taxon>Pantherophis</taxon>
    </lineage>
</organism>
<dbReference type="GeneID" id="117676042"/>
<feature type="region of interest" description="Disordered" evidence="10">
    <location>
        <begin position="391"/>
        <end position="444"/>
    </location>
</feature>
<dbReference type="Proteomes" id="UP001652622">
    <property type="component" value="Unplaced"/>
</dbReference>
<dbReference type="PANTHER" id="PTHR10015:SF454">
    <property type="entry name" value="HEAT SHOCK FACTOR PROTEIN 3"/>
    <property type="match status" value="1"/>
</dbReference>
<keyword evidence="4" id="KW-0346">Stress response</keyword>
<dbReference type="Pfam" id="PF06546">
    <property type="entry name" value="Vert_HS_TF"/>
    <property type="match status" value="1"/>
</dbReference>
<evidence type="ECO:0000256" key="9">
    <source>
        <dbReference type="RuleBase" id="RU004020"/>
    </source>
</evidence>
<dbReference type="AlphaFoldDB" id="A0A6P9D741"/>
<dbReference type="Gene3D" id="1.10.10.10">
    <property type="entry name" value="Winged helix-like DNA-binding domain superfamily/Winged helix DNA-binding domain"/>
    <property type="match status" value="1"/>
</dbReference>
<reference evidence="13" key="1">
    <citation type="submission" date="2025-08" db="UniProtKB">
        <authorList>
            <consortium name="RefSeq"/>
        </authorList>
    </citation>
    <scope>IDENTIFICATION</scope>
    <source>
        <tissue evidence="13">Blood</tissue>
    </source>
</reference>
<keyword evidence="5" id="KW-0238">DNA-binding</keyword>
<accession>A0A6P9D741</accession>
<keyword evidence="8" id="KW-0539">Nucleus</keyword>
<comment type="subcellular location">
    <subcellularLocation>
        <location evidence="1">Nucleus</location>
    </subcellularLocation>
</comment>
<dbReference type="Pfam" id="PF00447">
    <property type="entry name" value="HSF_DNA-bind"/>
    <property type="match status" value="1"/>
</dbReference>
<keyword evidence="7" id="KW-0804">Transcription</keyword>
<dbReference type="GO" id="GO:0043565">
    <property type="term" value="F:sequence-specific DNA binding"/>
    <property type="evidence" value="ECO:0007669"/>
    <property type="project" value="InterPro"/>
</dbReference>
<dbReference type="InterPro" id="IPR036388">
    <property type="entry name" value="WH-like_DNA-bd_sf"/>
</dbReference>
<keyword evidence="12" id="KW-1185">Reference proteome</keyword>
<keyword evidence="3" id="KW-0805">Transcription regulation</keyword>
<evidence type="ECO:0000256" key="6">
    <source>
        <dbReference type="ARBA" id="ARBA00023159"/>
    </source>
</evidence>
<gene>
    <name evidence="13" type="primary">LOC117676042</name>
</gene>
<evidence type="ECO:0000259" key="11">
    <source>
        <dbReference type="PROSITE" id="PS00434"/>
    </source>
</evidence>
<dbReference type="PRINTS" id="PR00056">
    <property type="entry name" value="HSFDOMAIN"/>
</dbReference>
<sequence length="477" mass="52248">MKKAVALVGAGPPSPGASSVPGFLAKLWSLVEDPGSDDVISWSRNGQNFCILDEQRFAKELLPKYFKHNNLSSFIRQLNIYGFRKVMALENGMITSEKNPAIEFQHPFFKRGKIDLLANIKRKILEFILGLMRGNCILGVKRKRSLADASDPSAPKFSRQYVRIPVEDCETTALSEHGPDCQDSIIICDITDAQEEEEEEDDAAPEKFLALVHSNHESWKAPVPTREGIPTCKTIETSEPEVPQGDHSVQLLDGSLQSSAVELHIPQVNANEEAAAVIDSIINENQTTASSDSFLEREEIQDFLNCIDASLEELQAMLSGEKTNHASETLTDTFSPELPVLDSSIPEAPLRLEKTEDLSANLDTDGIMDEETSGKNDMQLIQYRGNPLLSLLEEPPSSEEDGRLGNTGGDPLGSMESNKAVQQVTSPGSQTAGAAPLEPLDQPLLSEDMNGEYKLFPLLLLSPVANFIEEASEIETS</sequence>
<evidence type="ECO:0000313" key="13">
    <source>
        <dbReference type="RefSeq" id="XP_034291079.1"/>
    </source>
</evidence>
<evidence type="ECO:0000256" key="2">
    <source>
        <dbReference type="ARBA" id="ARBA00006403"/>
    </source>
</evidence>
<comment type="similarity">
    <text evidence="2 9">Belongs to the HSF family.</text>
</comment>
<evidence type="ECO:0000256" key="5">
    <source>
        <dbReference type="ARBA" id="ARBA00023125"/>
    </source>
</evidence>